<dbReference type="PANTHER" id="PTHR45138:SF9">
    <property type="entry name" value="DIGUANYLATE CYCLASE DGCM-RELATED"/>
    <property type="match status" value="1"/>
</dbReference>
<evidence type="ECO:0000259" key="4">
    <source>
        <dbReference type="PROSITE" id="PS50887"/>
    </source>
</evidence>
<evidence type="ECO:0000313" key="6">
    <source>
        <dbReference type="Proteomes" id="UP001462640"/>
    </source>
</evidence>
<dbReference type="SUPFAM" id="SSF55073">
    <property type="entry name" value="Nucleotide cyclase"/>
    <property type="match status" value="1"/>
</dbReference>
<comment type="caution">
    <text evidence="5">The sequence shown here is derived from an EMBL/GenBank/DDBJ whole genome shotgun (WGS) entry which is preliminary data.</text>
</comment>
<dbReference type="Gene3D" id="3.30.70.270">
    <property type="match status" value="1"/>
</dbReference>
<dbReference type="SMART" id="SM00267">
    <property type="entry name" value="GGDEF"/>
    <property type="match status" value="1"/>
</dbReference>
<evidence type="ECO:0000256" key="1">
    <source>
        <dbReference type="ARBA" id="ARBA00012528"/>
    </source>
</evidence>
<keyword evidence="3" id="KW-0472">Membrane</keyword>
<proteinExistence type="predicted"/>
<evidence type="ECO:0000256" key="2">
    <source>
        <dbReference type="ARBA" id="ARBA00034247"/>
    </source>
</evidence>
<dbReference type="EMBL" id="JBDPZC010000007">
    <property type="protein sequence ID" value="MEO3714237.1"/>
    <property type="molecule type" value="Genomic_DNA"/>
</dbReference>
<dbReference type="InterPro" id="IPR029787">
    <property type="entry name" value="Nucleotide_cyclase"/>
</dbReference>
<sequence>MYSILKAVHQRRIIGSHLALAALLSGMALYLRSDFQHERQRLIDETGQMALHRSELISRAFGDTFLITDYVLRDVLGRIDPRHDLSYPTRDAAQARRLKTLLAEKAGTVTGLADLALLDENCLFVAVSHRDVEGRKSIQSFCEARRVAPGEALHFEYMPAERSHSRRPVLLMSRTLGLADGRLQGAAMAVIDLDIAQRWLEGVRTDSNAVMALLDREGTLLARNPPLPATRASDPALAARRAELAQRGHGVFQTAATEDGRLRVAGVSPVGRLPFVAAVGYDLETALRGWHYRRLQFMVGFLVLSGLSFLALRIYLITLAQREKLRLQASTDPLTGAANRRAFQRSGQAEIARAQRHGHALSLLMVDIDKFKLVNDSWGHPTGDRVIQALATTIQSLCRGHDLCGRLGGEEFAILLPQSDLAGAAAMAERLRVAVQGVTDVRSDGGQEVRFTISLGAATLHGQDDKLDALLQRADRALYQAKETGRNRVVLEQA</sequence>
<gene>
    <name evidence="5" type="ORF">ABDJ40_15840</name>
</gene>
<keyword evidence="6" id="KW-1185">Reference proteome</keyword>
<comment type="catalytic activity">
    <reaction evidence="2">
        <text>2 GTP = 3',3'-c-di-GMP + 2 diphosphate</text>
        <dbReference type="Rhea" id="RHEA:24898"/>
        <dbReference type="ChEBI" id="CHEBI:33019"/>
        <dbReference type="ChEBI" id="CHEBI:37565"/>
        <dbReference type="ChEBI" id="CHEBI:58805"/>
        <dbReference type="EC" id="2.7.7.65"/>
    </reaction>
</comment>
<accession>A0ABV0GGZ2</accession>
<dbReference type="CDD" id="cd12915">
    <property type="entry name" value="PDC2_DGC_like"/>
    <property type="match status" value="1"/>
</dbReference>
<evidence type="ECO:0000256" key="3">
    <source>
        <dbReference type="SAM" id="Phobius"/>
    </source>
</evidence>
<dbReference type="InterPro" id="IPR000160">
    <property type="entry name" value="GGDEF_dom"/>
</dbReference>
<dbReference type="CDD" id="cd01949">
    <property type="entry name" value="GGDEF"/>
    <property type="match status" value="1"/>
</dbReference>
<dbReference type="PROSITE" id="PS50887">
    <property type="entry name" value="GGDEF"/>
    <property type="match status" value="1"/>
</dbReference>
<dbReference type="NCBIfam" id="TIGR00254">
    <property type="entry name" value="GGDEF"/>
    <property type="match status" value="1"/>
</dbReference>
<evidence type="ECO:0000313" key="5">
    <source>
        <dbReference type="EMBL" id="MEO3714237.1"/>
    </source>
</evidence>
<dbReference type="Pfam" id="PF00990">
    <property type="entry name" value="GGDEF"/>
    <property type="match status" value="1"/>
</dbReference>
<name>A0ABV0GGZ2_9BURK</name>
<keyword evidence="3" id="KW-0812">Transmembrane</keyword>
<dbReference type="InterPro" id="IPR050469">
    <property type="entry name" value="Diguanylate_Cyclase"/>
</dbReference>
<feature type="transmembrane region" description="Helical" evidence="3">
    <location>
        <begin position="297"/>
        <end position="316"/>
    </location>
</feature>
<dbReference type="CDD" id="cd18773">
    <property type="entry name" value="PDC1_HK_sensor"/>
    <property type="match status" value="1"/>
</dbReference>
<dbReference type="InterPro" id="IPR043128">
    <property type="entry name" value="Rev_trsase/Diguanyl_cyclase"/>
</dbReference>
<reference evidence="5 6" key="1">
    <citation type="submission" date="2024-05" db="EMBL/GenBank/DDBJ databases">
        <title>Roseateles sp. 2.12 16S ribosomal RNA gene Genome sequencing and assembly.</title>
        <authorList>
            <person name="Woo H."/>
        </authorList>
    </citation>
    <scope>NUCLEOTIDE SEQUENCE [LARGE SCALE GENOMIC DNA]</scope>
    <source>
        <strain evidence="5 6">2.12</strain>
    </source>
</reference>
<keyword evidence="3" id="KW-1133">Transmembrane helix</keyword>
<feature type="domain" description="GGDEF" evidence="4">
    <location>
        <begin position="359"/>
        <end position="494"/>
    </location>
</feature>
<dbReference type="Gene3D" id="3.30.450.20">
    <property type="entry name" value="PAS domain"/>
    <property type="match status" value="2"/>
</dbReference>
<protein>
    <recommendedName>
        <fullName evidence="1">diguanylate cyclase</fullName>
        <ecNumber evidence="1">2.7.7.65</ecNumber>
    </recommendedName>
</protein>
<organism evidence="5 6">
    <name type="scientific">Roseateles flavus</name>
    <dbReference type="NCBI Taxonomy" id="3149041"/>
    <lineage>
        <taxon>Bacteria</taxon>
        <taxon>Pseudomonadati</taxon>
        <taxon>Pseudomonadota</taxon>
        <taxon>Betaproteobacteria</taxon>
        <taxon>Burkholderiales</taxon>
        <taxon>Sphaerotilaceae</taxon>
        <taxon>Roseateles</taxon>
    </lineage>
</organism>
<feature type="transmembrane region" description="Helical" evidence="3">
    <location>
        <begin position="12"/>
        <end position="31"/>
    </location>
</feature>
<dbReference type="PANTHER" id="PTHR45138">
    <property type="entry name" value="REGULATORY COMPONENTS OF SENSORY TRANSDUCTION SYSTEM"/>
    <property type="match status" value="1"/>
</dbReference>
<dbReference type="EC" id="2.7.7.65" evidence="1"/>
<dbReference type="Proteomes" id="UP001462640">
    <property type="component" value="Unassembled WGS sequence"/>
</dbReference>
<dbReference type="RefSeq" id="WP_347611344.1">
    <property type="nucleotide sequence ID" value="NZ_JBDPZC010000007.1"/>
</dbReference>